<dbReference type="EMBL" id="JACIIX010000013">
    <property type="protein sequence ID" value="MBB6211742.1"/>
    <property type="molecule type" value="Genomic_DNA"/>
</dbReference>
<feature type="transmembrane region" description="Helical" evidence="1">
    <location>
        <begin position="139"/>
        <end position="156"/>
    </location>
</feature>
<feature type="transmembrane region" description="Helical" evidence="1">
    <location>
        <begin position="306"/>
        <end position="328"/>
    </location>
</feature>
<name>A0A7X0DPX8_NOVIT</name>
<proteinExistence type="predicted"/>
<keyword evidence="3" id="KW-1185">Reference proteome</keyword>
<feature type="transmembrane region" description="Helical" evidence="1">
    <location>
        <begin position="334"/>
        <end position="354"/>
    </location>
</feature>
<feature type="transmembrane region" description="Helical" evidence="1">
    <location>
        <begin position="80"/>
        <end position="101"/>
    </location>
</feature>
<feature type="transmembrane region" description="Helical" evidence="1">
    <location>
        <begin position="267"/>
        <end position="286"/>
    </location>
</feature>
<comment type="caution">
    <text evidence="2">The sequence shown here is derived from an EMBL/GenBank/DDBJ whole genome shotgun (WGS) entry which is preliminary data.</text>
</comment>
<dbReference type="Pfam" id="PF10129">
    <property type="entry name" value="OpgC_C"/>
    <property type="match status" value="1"/>
</dbReference>
<keyword evidence="1" id="KW-0472">Membrane</keyword>
<feature type="transmembrane region" description="Helical" evidence="1">
    <location>
        <begin position="221"/>
        <end position="239"/>
    </location>
</feature>
<evidence type="ECO:0000256" key="1">
    <source>
        <dbReference type="SAM" id="Phobius"/>
    </source>
</evidence>
<feature type="transmembrane region" description="Helical" evidence="1">
    <location>
        <begin position="161"/>
        <end position="177"/>
    </location>
</feature>
<gene>
    <name evidence="2" type="ORF">FHS48_003185</name>
</gene>
<sequence length="364" mass="39568">MRDPRVDVWRGLALVFIFWDHIPGNRLGELTLRNIGLSDAAELFVFLAGFGAAKAWGPLLLRQGYAAACRRILKRAATLYVAHIFLMVLLLAVVFVANAHVETRDFITEMHLEPFLTSPDRVLVDAVLLRFRPVLLDPLPLYIVLVLAMGAVLPLLVHRPLLLLSGSVALYALWPDLPGQARFGGPGWFFNPLAWQVLFFLGALVALHGHRLARLTGSRPAQVVVAGILVLAAALALSWRVPDLHDRVVPQAVAQWLYPIDKTNLDVLRLGHFLLLAWLASVLIPAGRWTDCGPARLLRLLGRQSLPVFCAGVVLVPVADALATLAGSTLAADLLVGAGGVLVLAALALLVDWLSRPLPEPRTA</sequence>
<dbReference type="AlphaFoldDB" id="A0A7X0DPX8"/>
<dbReference type="PANTHER" id="PTHR38592">
    <property type="entry name" value="BLL4819 PROTEIN"/>
    <property type="match status" value="1"/>
</dbReference>
<evidence type="ECO:0000313" key="3">
    <source>
        <dbReference type="Proteomes" id="UP000544872"/>
    </source>
</evidence>
<accession>A0A7X0DPX8</accession>
<evidence type="ECO:0008006" key="4">
    <source>
        <dbReference type="Google" id="ProtNLM"/>
    </source>
</evidence>
<reference evidence="2 3" key="1">
    <citation type="submission" date="2020-08" db="EMBL/GenBank/DDBJ databases">
        <title>Genomic Encyclopedia of Type Strains, Phase IV (KMG-IV): sequencing the most valuable type-strain genomes for metagenomic binning, comparative biology and taxonomic classification.</title>
        <authorList>
            <person name="Goeker M."/>
        </authorList>
    </citation>
    <scope>NUCLEOTIDE SEQUENCE [LARGE SCALE GENOMIC DNA]</scope>
    <source>
        <strain evidence="2 3">DSM 11590</strain>
    </source>
</reference>
<organism evidence="2 3">
    <name type="scientific">Novispirillum itersonii</name>
    <name type="common">Aquaspirillum itersonii</name>
    <dbReference type="NCBI Taxonomy" id="189"/>
    <lineage>
        <taxon>Bacteria</taxon>
        <taxon>Pseudomonadati</taxon>
        <taxon>Pseudomonadota</taxon>
        <taxon>Alphaproteobacteria</taxon>
        <taxon>Rhodospirillales</taxon>
        <taxon>Novispirillaceae</taxon>
        <taxon>Novispirillum</taxon>
    </lineage>
</organism>
<protein>
    <recommendedName>
        <fullName evidence="4">OpgC domain-containing protein</fullName>
    </recommendedName>
</protein>
<feature type="transmembrane region" description="Helical" evidence="1">
    <location>
        <begin position="189"/>
        <end position="209"/>
    </location>
</feature>
<dbReference type="RefSeq" id="WP_184264770.1">
    <property type="nucleotide sequence ID" value="NZ_JACIIX010000013.1"/>
</dbReference>
<evidence type="ECO:0000313" key="2">
    <source>
        <dbReference type="EMBL" id="MBB6211742.1"/>
    </source>
</evidence>
<dbReference type="PIRSF" id="PIRSF028704">
    <property type="entry name" value="UPC028704"/>
    <property type="match status" value="1"/>
</dbReference>
<keyword evidence="1" id="KW-1133">Transmembrane helix</keyword>
<dbReference type="Proteomes" id="UP000544872">
    <property type="component" value="Unassembled WGS sequence"/>
</dbReference>
<dbReference type="PANTHER" id="PTHR38592:SF3">
    <property type="entry name" value="BLL4819 PROTEIN"/>
    <property type="match status" value="1"/>
</dbReference>
<dbReference type="InterPro" id="IPR014550">
    <property type="entry name" value="UCP028704_OpgC"/>
</dbReference>
<keyword evidence="1" id="KW-0812">Transmembrane</keyword>